<keyword evidence="1" id="KW-0812">Transmembrane</keyword>
<organism evidence="2 3">
    <name type="scientific">Gordonia hongkongensis</name>
    <dbReference type="NCBI Taxonomy" id="1701090"/>
    <lineage>
        <taxon>Bacteria</taxon>
        <taxon>Bacillati</taxon>
        <taxon>Actinomycetota</taxon>
        <taxon>Actinomycetes</taxon>
        <taxon>Mycobacteriales</taxon>
        <taxon>Gordoniaceae</taxon>
        <taxon>Gordonia</taxon>
    </lineage>
</organism>
<dbReference type="EMBL" id="JAKJLQ010000037">
    <property type="protein sequence ID" value="MDF6103928.1"/>
    <property type="molecule type" value="Genomic_DNA"/>
</dbReference>
<evidence type="ECO:0000313" key="2">
    <source>
        <dbReference type="EMBL" id="MDF6103928.1"/>
    </source>
</evidence>
<feature type="transmembrane region" description="Helical" evidence="1">
    <location>
        <begin position="34"/>
        <end position="64"/>
    </location>
</feature>
<evidence type="ECO:0000256" key="1">
    <source>
        <dbReference type="SAM" id="Phobius"/>
    </source>
</evidence>
<evidence type="ECO:0008006" key="4">
    <source>
        <dbReference type="Google" id="ProtNLM"/>
    </source>
</evidence>
<name>A0ABT6C176_9ACTN</name>
<accession>A0ABT6C176</accession>
<comment type="caution">
    <text evidence="2">The sequence shown here is derived from an EMBL/GenBank/DDBJ whole genome shotgun (WGS) entry which is preliminary data.</text>
</comment>
<sequence length="91" mass="9371">MGFVLGGTLAIVSLLADAGQVYDEAGDTTVEQSSFTVGLAIGSFLIALGVAAIGALIGLLIGLLKRRRHEAQAMVAQHDGPSLRKEPDPGR</sequence>
<keyword evidence="1" id="KW-0472">Membrane</keyword>
<reference evidence="2" key="1">
    <citation type="journal article" date="2022" name="Data Brief">
        <title>Draft genome sequence data of Gordonia hongkongensis strain EUFUS-Z928 isolated from the octocoral Eunicea fusca.</title>
        <authorList>
            <person name="Sanchez-Suarez J."/>
            <person name="Diaz L."/>
            <person name="Melo-Bolivar J."/>
            <person name="Villamil L."/>
        </authorList>
    </citation>
    <scope>NUCLEOTIDE SEQUENCE</scope>
    <source>
        <strain evidence="2">EUFUS-Z928</strain>
    </source>
</reference>
<protein>
    <recommendedName>
        <fullName evidence="4">DUF1049 domain-containing protein</fullName>
    </recommendedName>
</protein>
<gene>
    <name evidence="2" type="ORF">L2299_23120</name>
</gene>
<keyword evidence="3" id="KW-1185">Reference proteome</keyword>
<dbReference type="RefSeq" id="WP_139114235.1">
    <property type="nucleotide sequence ID" value="NZ_JAKJLQ010000037.1"/>
</dbReference>
<proteinExistence type="predicted"/>
<reference evidence="2" key="2">
    <citation type="submission" date="2022-01" db="EMBL/GenBank/DDBJ databases">
        <authorList>
            <person name="Sanchez-Suarez J."/>
            <person name="Villamil L."/>
            <person name="Diaz L.E."/>
        </authorList>
    </citation>
    <scope>NUCLEOTIDE SEQUENCE</scope>
    <source>
        <strain evidence="2">EUFUS-Z928</strain>
    </source>
</reference>
<evidence type="ECO:0000313" key="3">
    <source>
        <dbReference type="Proteomes" id="UP001152308"/>
    </source>
</evidence>
<dbReference type="Proteomes" id="UP001152308">
    <property type="component" value="Unassembled WGS sequence"/>
</dbReference>
<keyword evidence="1" id="KW-1133">Transmembrane helix</keyword>